<evidence type="ECO:0000256" key="3">
    <source>
        <dbReference type="ARBA" id="ARBA00011738"/>
    </source>
</evidence>
<dbReference type="InterPro" id="IPR015424">
    <property type="entry name" value="PyrdxlP-dep_Trfase"/>
</dbReference>
<evidence type="ECO:0000259" key="7">
    <source>
        <dbReference type="Pfam" id="PF00155"/>
    </source>
</evidence>
<proteinExistence type="inferred from homology"/>
<dbReference type="GO" id="GO:0008483">
    <property type="term" value="F:transaminase activity"/>
    <property type="evidence" value="ECO:0007669"/>
    <property type="project" value="UniProtKB-KW"/>
</dbReference>
<evidence type="ECO:0000256" key="2">
    <source>
        <dbReference type="ARBA" id="ARBA00007441"/>
    </source>
</evidence>
<dbReference type="FunFam" id="3.40.640.10:FF:000053">
    <property type="entry name" value="Aminotransferase, class I"/>
    <property type="match status" value="1"/>
</dbReference>
<evidence type="ECO:0000313" key="9">
    <source>
        <dbReference type="Proteomes" id="UP000298429"/>
    </source>
</evidence>
<evidence type="ECO:0000256" key="1">
    <source>
        <dbReference type="ARBA" id="ARBA00001933"/>
    </source>
</evidence>
<dbReference type="InterPro" id="IPR004839">
    <property type="entry name" value="Aminotransferase_I/II_large"/>
</dbReference>
<dbReference type="InterPro" id="IPR015421">
    <property type="entry name" value="PyrdxlP-dep_Trfase_major"/>
</dbReference>
<dbReference type="GO" id="GO:0030170">
    <property type="term" value="F:pyridoxal phosphate binding"/>
    <property type="evidence" value="ECO:0007669"/>
    <property type="project" value="InterPro"/>
</dbReference>
<reference evidence="8 9" key="1">
    <citation type="journal article" date="2019" name="PLoS Negl. Trop. Dis.">
        <title>Revisiting the worldwide diversity of Leptospira species in the environment.</title>
        <authorList>
            <person name="Vincent A.T."/>
            <person name="Schiettekatte O."/>
            <person name="Bourhy P."/>
            <person name="Veyrier F.J."/>
            <person name="Picardeau M."/>
        </authorList>
    </citation>
    <scope>NUCLEOTIDE SEQUENCE [LARGE SCALE GENOMIC DNA]</scope>
    <source>
        <strain evidence="8 9">201702444</strain>
    </source>
</reference>
<dbReference type="EMBL" id="RQGN01000010">
    <property type="protein sequence ID" value="TGM09729.1"/>
    <property type="molecule type" value="Genomic_DNA"/>
</dbReference>
<keyword evidence="5 8" id="KW-0808">Transferase</keyword>
<gene>
    <name evidence="8" type="ORF">EHQ76_01605</name>
</gene>
<comment type="cofactor">
    <cofactor evidence="1">
        <name>pyridoxal 5'-phosphate</name>
        <dbReference type="ChEBI" id="CHEBI:597326"/>
    </cofactor>
</comment>
<dbReference type="Gene3D" id="3.90.1150.10">
    <property type="entry name" value="Aspartate Aminotransferase, domain 1"/>
    <property type="match status" value="1"/>
</dbReference>
<organism evidence="8 9">
    <name type="scientific">Leptospira barantonii</name>
    <dbReference type="NCBI Taxonomy" id="2023184"/>
    <lineage>
        <taxon>Bacteria</taxon>
        <taxon>Pseudomonadati</taxon>
        <taxon>Spirochaetota</taxon>
        <taxon>Spirochaetia</taxon>
        <taxon>Leptospirales</taxon>
        <taxon>Leptospiraceae</taxon>
        <taxon>Leptospira</taxon>
    </lineage>
</organism>
<dbReference type="GO" id="GO:1901605">
    <property type="term" value="P:alpha-amino acid metabolic process"/>
    <property type="evidence" value="ECO:0007669"/>
    <property type="project" value="TreeGrafter"/>
</dbReference>
<evidence type="ECO:0000256" key="4">
    <source>
        <dbReference type="ARBA" id="ARBA00022576"/>
    </source>
</evidence>
<dbReference type="SUPFAM" id="SSF53383">
    <property type="entry name" value="PLP-dependent transferases"/>
    <property type="match status" value="1"/>
</dbReference>
<evidence type="ECO:0000313" key="8">
    <source>
        <dbReference type="EMBL" id="TGM09729.1"/>
    </source>
</evidence>
<dbReference type="Gene3D" id="3.40.640.10">
    <property type="entry name" value="Type I PLP-dependent aspartate aminotransferase-like (Major domain)"/>
    <property type="match status" value="1"/>
</dbReference>
<accession>A0A5F2BUD2</accession>
<dbReference type="InterPro" id="IPR050859">
    <property type="entry name" value="Class-I_PLP-dep_aminotransf"/>
</dbReference>
<comment type="subunit">
    <text evidence="3">Homodimer.</text>
</comment>
<dbReference type="PANTHER" id="PTHR42790:SF19">
    <property type="entry name" value="KYNURENINE_ALPHA-AMINOADIPATE AMINOTRANSFERASE, MITOCHONDRIAL"/>
    <property type="match status" value="1"/>
</dbReference>
<comment type="caution">
    <text evidence="8">The sequence shown here is derived from an EMBL/GenBank/DDBJ whole genome shotgun (WGS) entry which is preliminary data.</text>
</comment>
<keyword evidence="4 8" id="KW-0032">Aminotransferase</keyword>
<dbReference type="InterPro" id="IPR015422">
    <property type="entry name" value="PyrdxlP-dep_Trfase_small"/>
</dbReference>
<evidence type="ECO:0000256" key="5">
    <source>
        <dbReference type="ARBA" id="ARBA00022679"/>
    </source>
</evidence>
<dbReference type="CDD" id="cd00609">
    <property type="entry name" value="AAT_like"/>
    <property type="match status" value="1"/>
</dbReference>
<feature type="domain" description="Aminotransferase class I/classII large" evidence="7">
    <location>
        <begin position="55"/>
        <end position="391"/>
    </location>
</feature>
<dbReference type="Proteomes" id="UP000298429">
    <property type="component" value="Unassembled WGS sequence"/>
</dbReference>
<protein>
    <submittedName>
        <fullName evidence="8">PLP-dependent aminotransferase family protein</fullName>
    </submittedName>
</protein>
<evidence type="ECO:0000256" key="6">
    <source>
        <dbReference type="ARBA" id="ARBA00022898"/>
    </source>
</evidence>
<keyword evidence="6" id="KW-0663">Pyridoxal phosphate</keyword>
<sequence>MDRGMNENRFLFSDRILKSNRSFIREILKVTSHPEIISFAGGHPDPALFPVQELAASTESAFQKYGSKLLQYGISEGFTPLREKIFERYYKNINYSLGPENILITTGSQQALDLIGKVFINPGDSILIERPGYLGAIQAFSLYEPNLVGIPMESDGLDPEFLKTVFHDVDPKFLYSNPTFQNPTGKTLPLDKRKRISEILKKENCIFIEDNPYGEIRFDEEILPSVQSFYPEGTISLGTFSKTLSPGFRVGWLCAPKEVIDKLLIAKQASDLHSNLLSQIVLEEYLNRYDLDLQIEKTRSSYRIKKECMEEFLNRTMIDFADWVSPKGGMFFWLKLKDGVRSMELFDVAIANNVAFVPGIPFYADKPELDTMRINFSHSSLEAIETGIHRIAESVRKISKIHV</sequence>
<dbReference type="AlphaFoldDB" id="A0A5F2BUD2"/>
<dbReference type="OrthoDB" id="9802328at2"/>
<dbReference type="PANTHER" id="PTHR42790">
    <property type="entry name" value="AMINOTRANSFERASE"/>
    <property type="match status" value="1"/>
</dbReference>
<comment type="similarity">
    <text evidence="2">Belongs to the class-I pyridoxal-phosphate-dependent aminotransferase family.</text>
</comment>
<dbReference type="Pfam" id="PF00155">
    <property type="entry name" value="Aminotran_1_2"/>
    <property type="match status" value="1"/>
</dbReference>
<name>A0A5F2BUD2_9LEPT</name>